<gene>
    <name evidence="1" type="ORF">M0H32_27685</name>
</gene>
<sequence length="69" mass="7704">MPADTDQRLKNGRYYGIVPTGQVPDDSRLNRPGFTEEILFQRLCGFIKSVQVFKEGLLGFCGSFVFDGA</sequence>
<proteinExistence type="predicted"/>
<protein>
    <recommendedName>
        <fullName evidence="3">Transposase</fullName>
    </recommendedName>
</protein>
<feature type="non-terminal residue" evidence="1">
    <location>
        <position position="69"/>
    </location>
</feature>
<evidence type="ECO:0008006" key="3">
    <source>
        <dbReference type="Google" id="ProtNLM"/>
    </source>
</evidence>
<dbReference type="Proteomes" id="UP001431221">
    <property type="component" value="Unassembled WGS sequence"/>
</dbReference>
<accession>A0ABT0H3S1</accession>
<dbReference type="RefSeq" id="WP_248159863.1">
    <property type="nucleotide sequence ID" value="NZ_JALNMJ010000035.1"/>
</dbReference>
<comment type="caution">
    <text evidence="1">The sequence shown here is derived from an EMBL/GenBank/DDBJ whole genome shotgun (WGS) entry which is preliminary data.</text>
</comment>
<evidence type="ECO:0000313" key="2">
    <source>
        <dbReference type="Proteomes" id="UP001431221"/>
    </source>
</evidence>
<organism evidence="1 2">
    <name type="scientific">Roseibium sediminicola</name>
    <dbReference type="NCBI Taxonomy" id="2933272"/>
    <lineage>
        <taxon>Bacteria</taxon>
        <taxon>Pseudomonadati</taxon>
        <taxon>Pseudomonadota</taxon>
        <taxon>Alphaproteobacteria</taxon>
        <taxon>Hyphomicrobiales</taxon>
        <taxon>Stappiaceae</taxon>
        <taxon>Roseibium</taxon>
    </lineage>
</organism>
<keyword evidence="2" id="KW-1185">Reference proteome</keyword>
<dbReference type="EMBL" id="JALNMJ010000035">
    <property type="protein sequence ID" value="MCK7615957.1"/>
    <property type="molecule type" value="Genomic_DNA"/>
</dbReference>
<evidence type="ECO:0000313" key="1">
    <source>
        <dbReference type="EMBL" id="MCK7615957.1"/>
    </source>
</evidence>
<reference evidence="1" key="1">
    <citation type="submission" date="2022-04" db="EMBL/GenBank/DDBJ databases">
        <title>Roseibium sp. CAU 1639 isolated from mud.</title>
        <authorList>
            <person name="Kim W."/>
        </authorList>
    </citation>
    <scope>NUCLEOTIDE SEQUENCE</scope>
    <source>
        <strain evidence="1">CAU 1639</strain>
    </source>
</reference>
<name>A0ABT0H3S1_9HYPH</name>